<evidence type="ECO:0000313" key="3">
    <source>
        <dbReference type="EMBL" id="MXV17389.1"/>
    </source>
</evidence>
<dbReference type="Gene3D" id="3.40.50.2000">
    <property type="entry name" value="Glycogen Phosphorylase B"/>
    <property type="match status" value="2"/>
</dbReference>
<organism evidence="3 4">
    <name type="scientific">Hufsiella ginkgonis</name>
    <dbReference type="NCBI Taxonomy" id="2695274"/>
    <lineage>
        <taxon>Bacteria</taxon>
        <taxon>Pseudomonadati</taxon>
        <taxon>Bacteroidota</taxon>
        <taxon>Sphingobacteriia</taxon>
        <taxon>Sphingobacteriales</taxon>
        <taxon>Sphingobacteriaceae</taxon>
        <taxon>Hufsiella</taxon>
    </lineage>
</organism>
<dbReference type="CDD" id="cd03809">
    <property type="entry name" value="GT4_MtfB-like"/>
    <property type="match status" value="1"/>
</dbReference>
<dbReference type="RefSeq" id="WP_160908398.1">
    <property type="nucleotide sequence ID" value="NZ_WVHS01000005.1"/>
</dbReference>
<gene>
    <name evidence="3" type="ORF">GS398_18975</name>
</gene>
<name>A0A7K1Y2Z1_9SPHI</name>
<reference evidence="3 4" key="1">
    <citation type="submission" date="2019-11" db="EMBL/GenBank/DDBJ databases">
        <title>Pedobacter sp. HMF7056 Genome sequencing and assembly.</title>
        <authorList>
            <person name="Kang H."/>
            <person name="Kim H."/>
            <person name="Joh K."/>
        </authorList>
    </citation>
    <scope>NUCLEOTIDE SEQUENCE [LARGE SCALE GENOMIC DNA]</scope>
    <source>
        <strain evidence="3 4">HMF7056</strain>
    </source>
</reference>
<dbReference type="InterPro" id="IPR001296">
    <property type="entry name" value="Glyco_trans_1"/>
</dbReference>
<dbReference type="PANTHER" id="PTHR46401:SF2">
    <property type="entry name" value="GLYCOSYLTRANSFERASE WBBK-RELATED"/>
    <property type="match status" value="1"/>
</dbReference>
<dbReference type="AlphaFoldDB" id="A0A7K1Y2Z1"/>
<dbReference type="GO" id="GO:0009103">
    <property type="term" value="P:lipopolysaccharide biosynthetic process"/>
    <property type="evidence" value="ECO:0007669"/>
    <property type="project" value="TreeGrafter"/>
</dbReference>
<evidence type="ECO:0000259" key="2">
    <source>
        <dbReference type="Pfam" id="PF00534"/>
    </source>
</evidence>
<sequence>MNKRIVLDGRMIVHSGIGRYIREIILTLASTNAAVTILGRPDDFDQYKDNKNITIVKFDHPIYSVKEQLAFLSAPSCDLFISPHYNVPLFLPQAKRQMTFIPDVNHLVFINEFSLPKRLYAKFFFSRAVNKSDVIFTISDFSKAEIVKYTGCNPDIIHVAKLDIDKEHFSRIDHELETAGDPAASGVSYEELEYILYVGNIKPHKNLKRCIAAFNQLAESFPKLKFVIVGRKENFITGDSELISMLEENDGFDGRISMTGKISDVTLAHIYKYAKCLLFASLYEGFGLPPLEAMFFNCPVISSREGSLPEVCGDAALYCDAYDAGDISEKIALLLTSNSLRAELTAKGNERLGEFSWNKFRNQVAVKINDVLND</sequence>
<keyword evidence="4" id="KW-1185">Reference proteome</keyword>
<dbReference type="GO" id="GO:0016757">
    <property type="term" value="F:glycosyltransferase activity"/>
    <property type="evidence" value="ECO:0007669"/>
    <property type="project" value="InterPro"/>
</dbReference>
<feature type="domain" description="Glycosyl transferase family 1" evidence="2">
    <location>
        <begin position="188"/>
        <end position="350"/>
    </location>
</feature>
<keyword evidence="1 3" id="KW-0808">Transferase</keyword>
<dbReference type="Pfam" id="PF00534">
    <property type="entry name" value="Glycos_transf_1"/>
    <property type="match status" value="1"/>
</dbReference>
<dbReference type="EMBL" id="WVHS01000005">
    <property type="protein sequence ID" value="MXV17389.1"/>
    <property type="molecule type" value="Genomic_DNA"/>
</dbReference>
<proteinExistence type="predicted"/>
<comment type="caution">
    <text evidence="3">The sequence shown here is derived from an EMBL/GenBank/DDBJ whole genome shotgun (WGS) entry which is preliminary data.</text>
</comment>
<dbReference type="Proteomes" id="UP000451233">
    <property type="component" value="Unassembled WGS sequence"/>
</dbReference>
<evidence type="ECO:0000256" key="1">
    <source>
        <dbReference type="ARBA" id="ARBA00022679"/>
    </source>
</evidence>
<accession>A0A7K1Y2Z1</accession>
<protein>
    <submittedName>
        <fullName evidence="3">Glycosyltransferase</fullName>
    </submittedName>
</protein>
<dbReference type="PANTHER" id="PTHR46401">
    <property type="entry name" value="GLYCOSYLTRANSFERASE WBBK-RELATED"/>
    <property type="match status" value="1"/>
</dbReference>
<evidence type="ECO:0000313" key="4">
    <source>
        <dbReference type="Proteomes" id="UP000451233"/>
    </source>
</evidence>
<dbReference type="SUPFAM" id="SSF53756">
    <property type="entry name" value="UDP-Glycosyltransferase/glycogen phosphorylase"/>
    <property type="match status" value="1"/>
</dbReference>